<name>A0A6G1FB92_9ORYZ</name>
<dbReference type="EMBL" id="SPHZ02000001">
    <property type="protein sequence ID" value="KAF0934093.1"/>
    <property type="molecule type" value="Genomic_DNA"/>
</dbReference>
<comment type="caution">
    <text evidence="2">The sequence shown here is derived from an EMBL/GenBank/DDBJ whole genome shotgun (WGS) entry which is preliminary data.</text>
</comment>
<protein>
    <submittedName>
        <fullName evidence="2">Uncharacterized protein</fullName>
    </submittedName>
</protein>
<feature type="region of interest" description="Disordered" evidence="1">
    <location>
        <begin position="22"/>
        <end position="52"/>
    </location>
</feature>
<gene>
    <name evidence="2" type="ORF">E2562_022765</name>
</gene>
<evidence type="ECO:0000313" key="2">
    <source>
        <dbReference type="EMBL" id="KAF0934093.1"/>
    </source>
</evidence>
<evidence type="ECO:0000313" key="3">
    <source>
        <dbReference type="Proteomes" id="UP000479710"/>
    </source>
</evidence>
<dbReference type="Proteomes" id="UP000479710">
    <property type="component" value="Unassembled WGS sequence"/>
</dbReference>
<evidence type="ECO:0000256" key="1">
    <source>
        <dbReference type="SAM" id="MobiDB-lite"/>
    </source>
</evidence>
<sequence>MLPTAARRHRIDRIPAQDVLPFPTLASPSDDAADRRSFLTTPPPVGAAPTSRHQCLRHTVQELAYHLGLR</sequence>
<keyword evidence="3" id="KW-1185">Reference proteome</keyword>
<proteinExistence type="predicted"/>
<reference evidence="2 3" key="1">
    <citation type="submission" date="2019-11" db="EMBL/GenBank/DDBJ databases">
        <title>Whole genome sequence of Oryza granulata.</title>
        <authorList>
            <person name="Li W."/>
        </authorList>
    </citation>
    <scope>NUCLEOTIDE SEQUENCE [LARGE SCALE GENOMIC DNA]</scope>
    <source>
        <strain evidence="3">cv. Menghai</strain>
        <tissue evidence="2">Leaf</tissue>
    </source>
</reference>
<dbReference type="AlphaFoldDB" id="A0A6G1FB92"/>
<accession>A0A6G1FB92</accession>
<organism evidence="2 3">
    <name type="scientific">Oryza meyeriana var. granulata</name>
    <dbReference type="NCBI Taxonomy" id="110450"/>
    <lineage>
        <taxon>Eukaryota</taxon>
        <taxon>Viridiplantae</taxon>
        <taxon>Streptophyta</taxon>
        <taxon>Embryophyta</taxon>
        <taxon>Tracheophyta</taxon>
        <taxon>Spermatophyta</taxon>
        <taxon>Magnoliopsida</taxon>
        <taxon>Liliopsida</taxon>
        <taxon>Poales</taxon>
        <taxon>Poaceae</taxon>
        <taxon>BOP clade</taxon>
        <taxon>Oryzoideae</taxon>
        <taxon>Oryzeae</taxon>
        <taxon>Oryzinae</taxon>
        <taxon>Oryza</taxon>
        <taxon>Oryza meyeriana</taxon>
    </lineage>
</organism>